<sequence>MSVSPLFEYPFKLCAASTAITYILSLVTANVSQVDRVWTFLPTLYSAYWALLPLWPRTSNFYILPYVPEDVPASLTTDFSPRALLMLGLTVLWMSRLSYNTWRRGLFRLDEEDYRWAVLRKDTPAWLFQIINLTFIAGIQNALLLLLGVPTHRAITQSTPLTSNDAALAVTALALLAIEFTADNQQFAFHAYKASVASPQDASKRYVASAQWPGARLRWRPADAERGFPTRGLWAWSRHPNFFAEQSFWGVITLFPLLSSHTSAASFPWDLVPLAPSLALCTLFVSSTAFTEDISRGKYPEGYAAYQRRVSIFVPWMTPVWGALLRITGGAEEVRRVDALVWGNGKGKAE</sequence>
<reference evidence="1" key="2">
    <citation type="journal article" date="2022" name="New Phytol.">
        <title>Evolutionary transition to the ectomycorrhizal habit in the genomes of a hyperdiverse lineage of mushroom-forming fungi.</title>
        <authorList>
            <person name="Looney B."/>
            <person name="Miyauchi S."/>
            <person name="Morin E."/>
            <person name="Drula E."/>
            <person name="Courty P.E."/>
            <person name="Kohler A."/>
            <person name="Kuo A."/>
            <person name="LaButti K."/>
            <person name="Pangilinan J."/>
            <person name="Lipzen A."/>
            <person name="Riley R."/>
            <person name="Andreopoulos W."/>
            <person name="He G."/>
            <person name="Johnson J."/>
            <person name="Nolan M."/>
            <person name="Tritt A."/>
            <person name="Barry K.W."/>
            <person name="Grigoriev I.V."/>
            <person name="Nagy L.G."/>
            <person name="Hibbett D."/>
            <person name="Henrissat B."/>
            <person name="Matheny P.B."/>
            <person name="Labbe J."/>
            <person name="Martin F.M."/>
        </authorList>
    </citation>
    <scope>NUCLEOTIDE SEQUENCE</scope>
    <source>
        <strain evidence="1">HHB10654</strain>
    </source>
</reference>
<organism evidence="1 2">
    <name type="scientific">Artomyces pyxidatus</name>
    <dbReference type="NCBI Taxonomy" id="48021"/>
    <lineage>
        <taxon>Eukaryota</taxon>
        <taxon>Fungi</taxon>
        <taxon>Dikarya</taxon>
        <taxon>Basidiomycota</taxon>
        <taxon>Agaricomycotina</taxon>
        <taxon>Agaricomycetes</taxon>
        <taxon>Russulales</taxon>
        <taxon>Auriscalpiaceae</taxon>
        <taxon>Artomyces</taxon>
    </lineage>
</organism>
<comment type="caution">
    <text evidence="1">The sequence shown here is derived from an EMBL/GenBank/DDBJ whole genome shotgun (WGS) entry which is preliminary data.</text>
</comment>
<gene>
    <name evidence="1" type="ORF">BV25DRAFT_1897007</name>
</gene>
<accession>A0ACB8TG39</accession>
<dbReference type="Proteomes" id="UP000814140">
    <property type="component" value="Unassembled WGS sequence"/>
</dbReference>
<proteinExistence type="predicted"/>
<evidence type="ECO:0000313" key="1">
    <source>
        <dbReference type="EMBL" id="KAI0067374.1"/>
    </source>
</evidence>
<keyword evidence="2" id="KW-1185">Reference proteome</keyword>
<evidence type="ECO:0000313" key="2">
    <source>
        <dbReference type="Proteomes" id="UP000814140"/>
    </source>
</evidence>
<dbReference type="EMBL" id="MU277190">
    <property type="protein sequence ID" value="KAI0067374.1"/>
    <property type="molecule type" value="Genomic_DNA"/>
</dbReference>
<protein>
    <submittedName>
        <fullName evidence="1">DUF1295-domain-containing protein</fullName>
    </submittedName>
</protein>
<reference evidence="1" key="1">
    <citation type="submission" date="2021-03" db="EMBL/GenBank/DDBJ databases">
        <authorList>
            <consortium name="DOE Joint Genome Institute"/>
            <person name="Ahrendt S."/>
            <person name="Looney B.P."/>
            <person name="Miyauchi S."/>
            <person name="Morin E."/>
            <person name="Drula E."/>
            <person name="Courty P.E."/>
            <person name="Chicoki N."/>
            <person name="Fauchery L."/>
            <person name="Kohler A."/>
            <person name="Kuo A."/>
            <person name="Labutti K."/>
            <person name="Pangilinan J."/>
            <person name="Lipzen A."/>
            <person name="Riley R."/>
            <person name="Andreopoulos W."/>
            <person name="He G."/>
            <person name="Johnson J."/>
            <person name="Barry K.W."/>
            <person name="Grigoriev I.V."/>
            <person name="Nagy L."/>
            <person name="Hibbett D."/>
            <person name="Henrissat B."/>
            <person name="Matheny P.B."/>
            <person name="Labbe J."/>
            <person name="Martin F."/>
        </authorList>
    </citation>
    <scope>NUCLEOTIDE SEQUENCE</scope>
    <source>
        <strain evidence="1">HHB10654</strain>
    </source>
</reference>
<name>A0ACB8TG39_9AGAM</name>